<dbReference type="Proteomes" id="UP000658127">
    <property type="component" value="Unassembled WGS sequence"/>
</dbReference>
<feature type="region of interest" description="Disordered" evidence="1">
    <location>
        <begin position="221"/>
        <end position="328"/>
    </location>
</feature>
<proteinExistence type="predicted"/>
<sequence length="328" mass="33489">MAVCGSLVDLVGVGRPGLREEGQMYRVADQRPASGGTAVAAAVLALLGGIVGVVGVVFGVVATVDSERGVFAWGVVPGWMSVVSVVTLVVDLLAGVLLLAGAILVFRRRGAGPTLVVLGCVGVLASYVVTAISTVAQLLQYRLSVGRHLDVVFGQTALYGLQSVGIDVPWKVSMLALLFPVVTFVLAVLPSTRRWCKRAVAQVGGRPVGAWAPGAQMQPYGMRPPVGHHPGVQPTPVAQHLGAVPMPGGHYPGLAPGPVPVPGAQRPAPTPVLGAHPALAPGAQNPGAAPIPGASHPGFPQPSHGAPQGQQLPSGQPPQYRPQDGYRP</sequence>
<gene>
    <name evidence="3" type="ORF">GCM10011610_12070</name>
</gene>
<name>A0ABQ2K5Z2_9NOCA</name>
<evidence type="ECO:0000313" key="3">
    <source>
        <dbReference type="EMBL" id="GGN71618.1"/>
    </source>
</evidence>
<keyword evidence="2" id="KW-1133">Transmembrane helix</keyword>
<evidence type="ECO:0000313" key="4">
    <source>
        <dbReference type="Proteomes" id="UP000658127"/>
    </source>
</evidence>
<keyword evidence="4" id="KW-1185">Reference proteome</keyword>
<evidence type="ECO:0000256" key="1">
    <source>
        <dbReference type="SAM" id="MobiDB-lite"/>
    </source>
</evidence>
<organism evidence="3 4">
    <name type="scientific">Nocardia rhizosphaerihabitans</name>
    <dbReference type="NCBI Taxonomy" id="1691570"/>
    <lineage>
        <taxon>Bacteria</taxon>
        <taxon>Bacillati</taxon>
        <taxon>Actinomycetota</taxon>
        <taxon>Actinomycetes</taxon>
        <taxon>Mycobacteriales</taxon>
        <taxon>Nocardiaceae</taxon>
        <taxon>Nocardia</taxon>
    </lineage>
</organism>
<feature type="transmembrane region" description="Helical" evidence="2">
    <location>
        <begin position="82"/>
        <end position="106"/>
    </location>
</feature>
<reference evidence="4" key="1">
    <citation type="journal article" date="2019" name="Int. J. Syst. Evol. Microbiol.">
        <title>The Global Catalogue of Microorganisms (GCM) 10K type strain sequencing project: providing services to taxonomists for standard genome sequencing and annotation.</title>
        <authorList>
            <consortium name="The Broad Institute Genomics Platform"/>
            <consortium name="The Broad Institute Genome Sequencing Center for Infectious Disease"/>
            <person name="Wu L."/>
            <person name="Ma J."/>
        </authorList>
    </citation>
    <scope>NUCLEOTIDE SEQUENCE [LARGE SCALE GENOMIC DNA]</scope>
    <source>
        <strain evidence="4">CGMCC 4.7329</strain>
    </source>
</reference>
<feature type="transmembrane region" description="Helical" evidence="2">
    <location>
        <begin position="168"/>
        <end position="189"/>
    </location>
</feature>
<feature type="transmembrane region" description="Helical" evidence="2">
    <location>
        <begin position="38"/>
        <end position="62"/>
    </location>
</feature>
<protein>
    <submittedName>
        <fullName evidence="3">Uncharacterized protein</fullName>
    </submittedName>
</protein>
<feature type="transmembrane region" description="Helical" evidence="2">
    <location>
        <begin position="115"/>
        <end position="139"/>
    </location>
</feature>
<feature type="compositionally biased region" description="Low complexity" evidence="1">
    <location>
        <begin position="305"/>
        <end position="314"/>
    </location>
</feature>
<keyword evidence="2" id="KW-0472">Membrane</keyword>
<dbReference type="EMBL" id="BMNE01000001">
    <property type="protein sequence ID" value="GGN71618.1"/>
    <property type="molecule type" value="Genomic_DNA"/>
</dbReference>
<evidence type="ECO:0000256" key="2">
    <source>
        <dbReference type="SAM" id="Phobius"/>
    </source>
</evidence>
<comment type="caution">
    <text evidence="3">The sequence shown here is derived from an EMBL/GenBank/DDBJ whole genome shotgun (WGS) entry which is preliminary data.</text>
</comment>
<keyword evidence="2" id="KW-0812">Transmembrane</keyword>
<accession>A0ABQ2K5Z2</accession>